<dbReference type="RefSeq" id="WP_060624614.1">
    <property type="nucleotide sequence ID" value="NZ_LCZJ02000026.1"/>
</dbReference>
<sequence length="82" mass="9760">MLPVHERLAELFTLSRLRQLTASEEMEQQQCLQVNATYCWEMARLQNEILLAEQTTDTQWHQDICAQMFELRITGRLPKRPK</sequence>
<dbReference type="AlphaFoldDB" id="A0A0W1AWZ8"/>
<proteinExistence type="predicted"/>
<dbReference type="EMBL" id="LCZJ02000026">
    <property type="protein sequence ID" value="KTD85776.1"/>
    <property type="molecule type" value="Genomic_DNA"/>
</dbReference>
<dbReference type="InterPro" id="IPR056084">
    <property type="entry name" value="DUF7667"/>
</dbReference>
<organism evidence="1 2">
    <name type="scientific">Paenibacillus etheri</name>
    <dbReference type="NCBI Taxonomy" id="1306852"/>
    <lineage>
        <taxon>Bacteria</taxon>
        <taxon>Bacillati</taxon>
        <taxon>Bacillota</taxon>
        <taxon>Bacilli</taxon>
        <taxon>Bacillales</taxon>
        <taxon>Paenibacillaceae</taxon>
        <taxon>Paenibacillus</taxon>
    </lineage>
</organism>
<reference evidence="1 2" key="1">
    <citation type="journal article" date="2015" name="Int. Biodeterior. Biodegradation">
        <title>Physiological and genetic screening methods for the isolation of methyl tert-butyl ether-degrading bacteria for bioremediation purposes.</title>
        <authorList>
            <person name="Guisado I.M."/>
            <person name="Purswani J."/>
            <person name="Gonzalez Lopez J."/>
            <person name="Pozo C."/>
        </authorList>
    </citation>
    <scope>NUCLEOTIDE SEQUENCE [LARGE SCALE GENOMIC DNA]</scope>
    <source>
        <strain evidence="1 2">SH7</strain>
    </source>
</reference>
<dbReference type="Pfam" id="PF24704">
    <property type="entry name" value="DUF7667"/>
    <property type="match status" value="1"/>
</dbReference>
<evidence type="ECO:0000313" key="2">
    <source>
        <dbReference type="Proteomes" id="UP000054709"/>
    </source>
</evidence>
<dbReference type="OrthoDB" id="2969567at2"/>
<keyword evidence="2" id="KW-1185">Reference proteome</keyword>
<protein>
    <submittedName>
        <fullName evidence="1">Uncharacterized protein</fullName>
    </submittedName>
</protein>
<accession>A0A0W1AWZ8</accession>
<comment type="caution">
    <text evidence="1">The sequence shown here is derived from an EMBL/GenBank/DDBJ whole genome shotgun (WGS) entry which is preliminary data.</text>
</comment>
<evidence type="ECO:0000313" key="1">
    <source>
        <dbReference type="EMBL" id="KTD85776.1"/>
    </source>
</evidence>
<gene>
    <name evidence="1" type="ORF">UQ64_20055</name>
</gene>
<name>A0A0W1AWZ8_9BACL</name>
<dbReference type="Proteomes" id="UP000054709">
    <property type="component" value="Unassembled WGS sequence"/>
</dbReference>